<evidence type="ECO:0000313" key="2">
    <source>
        <dbReference type="Proteomes" id="UP000713222"/>
    </source>
</evidence>
<sequence>MINADTARAATAISDAVLTAEQLGELPAALPDALRLLTVGLVITMRELQLYALDLELAHA</sequence>
<protein>
    <submittedName>
        <fullName evidence="1">Uncharacterized protein</fullName>
    </submittedName>
</protein>
<reference evidence="1" key="1">
    <citation type="submission" date="2018-10" db="EMBL/GenBank/DDBJ databases">
        <title>Iterative Subtractive Binning of Freshwater Chronoseries Metagenomes Recovers Nearly Complete Genomes from over Four Hundred Novel Species.</title>
        <authorList>
            <person name="Rodriguez-R L.M."/>
            <person name="Tsementzi D."/>
            <person name="Luo C."/>
            <person name="Konstantinidis K.T."/>
        </authorList>
    </citation>
    <scope>NUCLEOTIDE SEQUENCE</scope>
    <source>
        <strain evidence="1">WB7_6_001</strain>
    </source>
</reference>
<comment type="caution">
    <text evidence="1">The sequence shown here is derived from an EMBL/GenBank/DDBJ whole genome shotgun (WGS) entry which is preliminary data.</text>
</comment>
<dbReference type="AlphaFoldDB" id="A0A964UY70"/>
<dbReference type="EMBL" id="RGET01000028">
    <property type="protein sequence ID" value="NBN87953.1"/>
    <property type="molecule type" value="Genomic_DNA"/>
</dbReference>
<organism evidence="1 2">
    <name type="scientific">Candidatus Fonsibacter lacus</name>
    <dbReference type="NCBI Taxonomy" id="2576439"/>
    <lineage>
        <taxon>Bacteria</taxon>
        <taxon>Pseudomonadati</taxon>
        <taxon>Pseudomonadota</taxon>
        <taxon>Alphaproteobacteria</taxon>
        <taxon>Candidatus Pelagibacterales</taxon>
        <taxon>Candidatus Pelagibacterales incertae sedis</taxon>
        <taxon>Candidatus Fonsibacter</taxon>
    </lineage>
</organism>
<proteinExistence type="predicted"/>
<dbReference type="Proteomes" id="UP000713222">
    <property type="component" value="Unassembled WGS sequence"/>
</dbReference>
<name>A0A964UY70_9PROT</name>
<gene>
    <name evidence="1" type="ORF">EBV32_02540</name>
</gene>
<evidence type="ECO:0000313" key="1">
    <source>
        <dbReference type="EMBL" id="NBN87953.1"/>
    </source>
</evidence>
<accession>A0A964UY70</accession>